<feature type="transmembrane region" description="Helical" evidence="1">
    <location>
        <begin position="12"/>
        <end position="31"/>
    </location>
</feature>
<name>A0A7H0YC71_9BACL</name>
<accession>A0A7H0YC71</accession>
<keyword evidence="1" id="KW-0812">Transmembrane</keyword>
<keyword evidence="1" id="KW-0472">Membrane</keyword>
<evidence type="ECO:0000313" key="3">
    <source>
        <dbReference type="Proteomes" id="UP000516384"/>
    </source>
</evidence>
<protein>
    <submittedName>
        <fullName evidence="2">Uncharacterized protein</fullName>
    </submittedName>
</protein>
<dbReference type="Proteomes" id="UP000516384">
    <property type="component" value="Chromosome"/>
</dbReference>
<gene>
    <name evidence="2" type="ORF">IAQ67_06465</name>
</gene>
<reference evidence="2 3" key="1">
    <citation type="submission" date="2020-09" db="EMBL/GenBank/DDBJ databases">
        <title>Characterization of Paenibacillus peoriae strain ZF390 with broad-spectrum antimicrobial activity as a potential biocontrol agent.</title>
        <authorList>
            <person name="Li L."/>
            <person name="Zhao Y."/>
            <person name="Li B."/>
            <person name="Xie X."/>
        </authorList>
    </citation>
    <scope>NUCLEOTIDE SEQUENCE [LARGE SCALE GENOMIC DNA]</scope>
    <source>
        <strain evidence="2 3">ZF390</strain>
    </source>
</reference>
<evidence type="ECO:0000313" key="2">
    <source>
        <dbReference type="EMBL" id="QNR68679.1"/>
    </source>
</evidence>
<proteinExistence type="predicted"/>
<keyword evidence="1" id="KW-1133">Transmembrane helix</keyword>
<evidence type="ECO:0000256" key="1">
    <source>
        <dbReference type="SAM" id="Phobius"/>
    </source>
</evidence>
<sequence>MHSDIRDLNARFFALILPCAAFFGAGLIDYLELIGTREYIHYNHIRMDGMSGYAGGRNKSGELQT</sequence>
<dbReference type="AlphaFoldDB" id="A0A7H0YC71"/>
<organism evidence="2 3">
    <name type="scientific">Paenibacillus peoriae</name>
    <dbReference type="NCBI Taxonomy" id="59893"/>
    <lineage>
        <taxon>Bacteria</taxon>
        <taxon>Bacillati</taxon>
        <taxon>Bacillota</taxon>
        <taxon>Bacilli</taxon>
        <taxon>Bacillales</taxon>
        <taxon>Paenibacillaceae</taxon>
        <taxon>Paenibacillus</taxon>
    </lineage>
</organism>
<dbReference type="EMBL" id="CP061172">
    <property type="protein sequence ID" value="QNR68679.1"/>
    <property type="molecule type" value="Genomic_DNA"/>
</dbReference>